<dbReference type="HAMAP" id="MF_01345_B">
    <property type="entry name" value="Ribosomal_uS17_B"/>
    <property type="match status" value="1"/>
</dbReference>
<dbReference type="Pfam" id="PF00366">
    <property type="entry name" value="Ribosomal_S17"/>
    <property type="match status" value="1"/>
</dbReference>
<keyword evidence="5 6" id="KW-0687">Ribonucleoprotein</keyword>
<evidence type="ECO:0000256" key="7">
    <source>
        <dbReference type="RuleBase" id="RU003872"/>
    </source>
</evidence>
<dbReference type="InterPro" id="IPR012340">
    <property type="entry name" value="NA-bd_OB-fold"/>
</dbReference>
<reference evidence="8 9" key="1">
    <citation type="submission" date="2014-10" db="EMBL/GenBank/DDBJ databases">
        <title>Draft genome of anammox bacterium scalindua brodae, obtained using differential coverage binning of sequence data from two enrichment reactors.</title>
        <authorList>
            <person name="Speth D.R."/>
            <person name="Russ L."/>
            <person name="Kartal B."/>
            <person name="Op den Camp H.J."/>
            <person name="Dutilh B.E."/>
            <person name="Jetten M.S."/>
        </authorList>
    </citation>
    <scope>NUCLEOTIDE SEQUENCE [LARGE SCALE GENOMIC DNA]</scope>
    <source>
        <strain evidence="8">RU1</strain>
    </source>
</reference>
<dbReference type="GO" id="GO:0003735">
    <property type="term" value="F:structural constituent of ribosome"/>
    <property type="evidence" value="ECO:0007669"/>
    <property type="project" value="UniProtKB-UniRule"/>
</dbReference>
<dbReference type="NCBIfam" id="NF004123">
    <property type="entry name" value="PRK05610.1"/>
    <property type="match status" value="1"/>
</dbReference>
<dbReference type="Proteomes" id="UP000030652">
    <property type="component" value="Unassembled WGS sequence"/>
</dbReference>
<comment type="similarity">
    <text evidence="1 6 7">Belongs to the universal ribosomal protein uS17 family.</text>
</comment>
<evidence type="ECO:0000313" key="9">
    <source>
        <dbReference type="Proteomes" id="UP000030652"/>
    </source>
</evidence>
<evidence type="ECO:0000313" key="8">
    <source>
        <dbReference type="EMBL" id="KHE90774.1"/>
    </source>
</evidence>
<evidence type="ECO:0000256" key="2">
    <source>
        <dbReference type="ARBA" id="ARBA00022730"/>
    </source>
</evidence>
<dbReference type="PANTHER" id="PTHR10744:SF1">
    <property type="entry name" value="SMALL RIBOSOMAL SUBUNIT PROTEIN US17M"/>
    <property type="match status" value="1"/>
</dbReference>
<dbReference type="GO" id="GO:0022627">
    <property type="term" value="C:cytosolic small ribosomal subunit"/>
    <property type="evidence" value="ECO:0007669"/>
    <property type="project" value="UniProtKB-UniRule"/>
</dbReference>
<dbReference type="PATRIC" id="fig|237368.3.peg.3767"/>
<keyword evidence="3 6" id="KW-0694">RNA-binding</keyword>
<dbReference type="PANTHER" id="PTHR10744">
    <property type="entry name" value="40S RIBOSOMAL PROTEIN S11 FAMILY MEMBER"/>
    <property type="match status" value="1"/>
</dbReference>
<evidence type="ECO:0000256" key="1">
    <source>
        <dbReference type="ARBA" id="ARBA00010254"/>
    </source>
</evidence>
<gene>
    <name evidence="6" type="primary">rpsQ</name>
    <name evidence="8" type="ORF">SCABRO_03496</name>
</gene>
<organism evidence="8 9">
    <name type="scientific">Candidatus Scalindua brodae</name>
    <dbReference type="NCBI Taxonomy" id="237368"/>
    <lineage>
        <taxon>Bacteria</taxon>
        <taxon>Pseudomonadati</taxon>
        <taxon>Planctomycetota</taxon>
        <taxon>Candidatus Brocadiia</taxon>
        <taxon>Candidatus Brocadiales</taxon>
        <taxon>Candidatus Scalinduaceae</taxon>
        <taxon>Candidatus Scalindua</taxon>
    </lineage>
</organism>
<comment type="subunit">
    <text evidence="6">Part of the 30S ribosomal subunit.</text>
</comment>
<dbReference type="EMBL" id="JRYO01000242">
    <property type="protein sequence ID" value="KHE90774.1"/>
    <property type="molecule type" value="Genomic_DNA"/>
</dbReference>
<dbReference type="InterPro" id="IPR019979">
    <property type="entry name" value="Ribosomal_uS17_CS"/>
</dbReference>
<dbReference type="SUPFAM" id="SSF50249">
    <property type="entry name" value="Nucleic acid-binding proteins"/>
    <property type="match status" value="1"/>
</dbReference>
<evidence type="ECO:0000256" key="4">
    <source>
        <dbReference type="ARBA" id="ARBA00022980"/>
    </source>
</evidence>
<dbReference type="AlphaFoldDB" id="A0A0B0EDQ0"/>
<protein>
    <recommendedName>
        <fullName evidence="6">Small ribosomal subunit protein uS17</fullName>
    </recommendedName>
</protein>
<dbReference type="eggNOG" id="COG0186">
    <property type="taxonomic scope" value="Bacteria"/>
</dbReference>
<dbReference type="PRINTS" id="PR00973">
    <property type="entry name" value="RIBOSOMALS17"/>
</dbReference>
<evidence type="ECO:0000256" key="6">
    <source>
        <dbReference type="HAMAP-Rule" id="MF_01345"/>
    </source>
</evidence>
<name>A0A0B0EDQ0_9BACT</name>
<dbReference type="CDD" id="cd00364">
    <property type="entry name" value="Ribosomal_uS17"/>
    <property type="match status" value="1"/>
</dbReference>
<dbReference type="PROSITE" id="PS00056">
    <property type="entry name" value="RIBOSOMAL_S17"/>
    <property type="match status" value="1"/>
</dbReference>
<comment type="function">
    <text evidence="6">One of the primary rRNA binding proteins, it binds specifically to the 5'-end of 16S ribosomal RNA.</text>
</comment>
<sequence>METEKNKKHRKTVIGVVSSNKMTNTITVKAERRVKHPKYGKFVKRATAYKAHDEGNKAGQGDKVEIVESRPISKDKRWRLVRIVK</sequence>
<keyword evidence="2 6" id="KW-0699">rRNA-binding</keyword>
<dbReference type="GO" id="GO:0006412">
    <property type="term" value="P:translation"/>
    <property type="evidence" value="ECO:0007669"/>
    <property type="project" value="UniProtKB-UniRule"/>
</dbReference>
<evidence type="ECO:0000256" key="3">
    <source>
        <dbReference type="ARBA" id="ARBA00022884"/>
    </source>
</evidence>
<dbReference type="NCBIfam" id="TIGR03635">
    <property type="entry name" value="uS17_bact"/>
    <property type="match status" value="1"/>
</dbReference>
<evidence type="ECO:0000256" key="5">
    <source>
        <dbReference type="ARBA" id="ARBA00023274"/>
    </source>
</evidence>
<dbReference type="InterPro" id="IPR000266">
    <property type="entry name" value="Ribosomal_uS17"/>
</dbReference>
<dbReference type="GO" id="GO:0019843">
    <property type="term" value="F:rRNA binding"/>
    <property type="evidence" value="ECO:0007669"/>
    <property type="project" value="UniProtKB-UniRule"/>
</dbReference>
<dbReference type="InterPro" id="IPR019984">
    <property type="entry name" value="Ribosomal_uS17_bact/chlr"/>
</dbReference>
<comment type="caution">
    <text evidence="8">The sequence shown here is derived from an EMBL/GenBank/DDBJ whole genome shotgun (WGS) entry which is preliminary data.</text>
</comment>
<accession>A0A0B0EDQ0</accession>
<dbReference type="Gene3D" id="2.40.50.140">
    <property type="entry name" value="Nucleic acid-binding proteins"/>
    <property type="match status" value="1"/>
</dbReference>
<proteinExistence type="inferred from homology"/>
<keyword evidence="4 6" id="KW-0689">Ribosomal protein</keyword>